<dbReference type="InterPro" id="IPR000641">
    <property type="entry name" value="CbxX/CfxQ"/>
</dbReference>
<feature type="compositionally biased region" description="Gly residues" evidence="4">
    <location>
        <begin position="1149"/>
        <end position="1161"/>
    </location>
</feature>
<dbReference type="Pfam" id="PF00004">
    <property type="entry name" value="AAA"/>
    <property type="match status" value="2"/>
</dbReference>
<protein>
    <recommendedName>
        <fullName evidence="5">AAA+ ATPase domain-containing protein</fullName>
    </recommendedName>
</protein>
<name>A0ABN9RBA0_9DINO</name>
<dbReference type="SUPFAM" id="SSF52540">
    <property type="entry name" value="P-loop containing nucleoside triphosphate hydrolases"/>
    <property type="match status" value="3"/>
</dbReference>
<reference evidence="6" key="1">
    <citation type="submission" date="2023-10" db="EMBL/GenBank/DDBJ databases">
        <authorList>
            <person name="Chen Y."/>
            <person name="Shah S."/>
            <person name="Dougan E. K."/>
            <person name="Thang M."/>
            <person name="Chan C."/>
        </authorList>
    </citation>
    <scope>NUCLEOTIDE SEQUENCE [LARGE SCALE GENOMIC DNA]</scope>
</reference>
<feature type="compositionally biased region" description="Gly residues" evidence="4">
    <location>
        <begin position="1170"/>
        <end position="1182"/>
    </location>
</feature>
<dbReference type="Proteomes" id="UP001189429">
    <property type="component" value="Unassembled WGS sequence"/>
</dbReference>
<accession>A0ABN9RBA0</accession>
<comment type="caution">
    <text evidence="6">The sequence shown here is derived from an EMBL/GenBank/DDBJ whole genome shotgun (WGS) entry which is preliminary data.</text>
</comment>
<evidence type="ECO:0000256" key="2">
    <source>
        <dbReference type="ARBA" id="ARBA00022741"/>
    </source>
</evidence>
<feature type="domain" description="AAA+ ATPase" evidence="5">
    <location>
        <begin position="517"/>
        <end position="661"/>
    </location>
</feature>
<dbReference type="SMART" id="SM00382">
    <property type="entry name" value="AAA"/>
    <property type="match status" value="2"/>
</dbReference>
<dbReference type="EMBL" id="CAUYUJ010006014">
    <property type="protein sequence ID" value="CAK0815825.1"/>
    <property type="molecule type" value="Genomic_DNA"/>
</dbReference>
<feature type="compositionally biased region" description="Basic and acidic residues" evidence="4">
    <location>
        <begin position="1080"/>
        <end position="1093"/>
    </location>
</feature>
<dbReference type="PANTHER" id="PTHR43392">
    <property type="entry name" value="AAA-TYPE ATPASE FAMILY PROTEIN / ANKYRIN REPEAT FAMILY PROTEIN"/>
    <property type="match status" value="1"/>
</dbReference>
<evidence type="ECO:0000313" key="7">
    <source>
        <dbReference type="Proteomes" id="UP001189429"/>
    </source>
</evidence>
<feature type="region of interest" description="Disordered" evidence="4">
    <location>
        <begin position="1125"/>
        <end position="1200"/>
    </location>
</feature>
<comment type="similarity">
    <text evidence="1">Belongs to the CbxX/CfxQ family.</text>
</comment>
<organism evidence="6 7">
    <name type="scientific">Prorocentrum cordatum</name>
    <dbReference type="NCBI Taxonomy" id="2364126"/>
    <lineage>
        <taxon>Eukaryota</taxon>
        <taxon>Sar</taxon>
        <taxon>Alveolata</taxon>
        <taxon>Dinophyceae</taxon>
        <taxon>Prorocentrales</taxon>
        <taxon>Prorocentraceae</taxon>
        <taxon>Prorocentrum</taxon>
    </lineage>
</organism>
<dbReference type="PANTHER" id="PTHR43392:SF2">
    <property type="entry name" value="AAA-TYPE ATPASE FAMILY PROTEIN _ ANKYRIN REPEAT FAMILY PROTEIN"/>
    <property type="match status" value="1"/>
</dbReference>
<dbReference type="InterPro" id="IPR003593">
    <property type="entry name" value="AAA+_ATPase"/>
</dbReference>
<feature type="domain" description="AAA+ ATPase" evidence="5">
    <location>
        <begin position="829"/>
        <end position="963"/>
    </location>
</feature>
<evidence type="ECO:0000256" key="1">
    <source>
        <dbReference type="ARBA" id="ARBA00010378"/>
    </source>
</evidence>
<evidence type="ECO:0000259" key="5">
    <source>
        <dbReference type="SMART" id="SM00382"/>
    </source>
</evidence>
<dbReference type="PRINTS" id="PR00819">
    <property type="entry name" value="CBXCFQXSUPER"/>
</dbReference>
<dbReference type="InterPro" id="IPR003959">
    <property type="entry name" value="ATPase_AAA_core"/>
</dbReference>
<dbReference type="CDD" id="cd00009">
    <property type="entry name" value="AAA"/>
    <property type="match status" value="2"/>
</dbReference>
<gene>
    <name evidence="6" type="ORF">PCOR1329_LOCUS18989</name>
</gene>
<feature type="region of interest" description="Disordered" evidence="4">
    <location>
        <begin position="1050"/>
        <end position="1103"/>
    </location>
</feature>
<sequence>MIVLSSLGDLLDPKTGKLRCANRACYYLRLTGALSEADGTLLEGILEAESVVIMAGSPEVVEANLQLSAFRRRQPDRLSLPTLGPTDVANLIAMEVEKRGYAGVGEGDVGTPDLVTVLEHIIREKFDEQLIREKNCHLAKDVLDMAITRKNLRTFADELQSDERRRLTPMDFGLDVLTEEQRQRRLDEVELDVAKLVGWGRPEEQNTPRCFFSTLRGQLVGKAKAGASPSVAAMDLPRALWVTANPGAGRETFVRLAACFLRACGTISREELVWVEGAELVGAASPGELLEARLASAARGCIAVRDVDLLVDAREPLRALAAALGGVESAGSTLAILVGTPSGMARVGRIEPGLENGFPTHVAIPDHTAPELVEFIERCASVHPSGALALEEGLGPLLAEHINETYGGGANGKELGERGNLDLARRLLQRAIKNRGTRIFNRIQEGDDCGGAASSERLTSADFEVGAPLGEGAEQKNAIDEEVRNLVGMSEAKRWFEEVRTKVAFVEQTGTKSDLRVCLNIIITGNPGTGKTSFARLLARFFFTYGVLPKDSFVEKNGLELKAEFLGGTAPRVKAAIQEAMGGCLFLDEAYSLMDSAQGVGGSGDSFSQEALRTMLTEVENNRTSLMVVLAGYKDKMQRLMRAEEGLSRRFPARLHLDDYTPRELAEICKMMAATRHQRDFEDGLVEKLEAHIENFYWRDIAIQNAGLSVNLTERALERQIIRIVRQHPQAFSTLSGGAAPRRGQQVQRQRSAVQSGVQEQVKHAVTFFTAADFGIEERPTLGDPELRRAVRLQVEKLTGMDNVKAFFQEMSRTVSFVERGGDPRVLQTSLNLRLTGNPGTGKTTVARLIGRFLYAHGVLPRDTFVERNALALKGQFVGQTAPTVVEAVRDAMGGCLFIDEAYALMDRGGDKFSGEVVRTLLTEVENHRTGLLVVLAGYADKMDVLMDSDPGLRRRFAMHLQLQDYSPEQLAEICENAAADRFKLRFAPGLGAQLADHIRRRHGHEVGQHNGGLAVTLAEGAFRRLATRLGDPGGSSALGGEASQQLLPEDFGIGIGDDPAPPAGAAAAAPTGAAPAAQDGRRERAPPDLERRGAKRGRAARMEETVGALARSLAAELVRAVRAEDGERERRGGPGRRRRRAHGRRRGPGQGCRQGEGQGEAEGEAAGRAEGGGAGASAGGGEGHRQHFHPRCAGRPRTVSSQLRVVRNQPGRPTRRELRHLPVQDVGRLPLRRRHTLRLSVLHRELQEESDLRGTSPWIRSRRLTRAMTATALHE</sequence>
<dbReference type="Gene3D" id="1.10.8.60">
    <property type="match status" value="2"/>
</dbReference>
<dbReference type="InterPro" id="IPR027417">
    <property type="entry name" value="P-loop_NTPase"/>
</dbReference>
<feature type="compositionally biased region" description="Low complexity" evidence="4">
    <location>
        <begin position="1064"/>
        <end position="1078"/>
    </location>
</feature>
<feature type="compositionally biased region" description="Basic residues" evidence="4">
    <location>
        <begin position="1134"/>
        <end position="1148"/>
    </location>
</feature>
<dbReference type="Gene3D" id="3.40.50.300">
    <property type="entry name" value="P-loop containing nucleotide triphosphate hydrolases"/>
    <property type="match status" value="2"/>
</dbReference>
<dbReference type="InterPro" id="IPR050773">
    <property type="entry name" value="CbxX/CfxQ_RuBisCO_ESX"/>
</dbReference>
<evidence type="ECO:0000256" key="3">
    <source>
        <dbReference type="ARBA" id="ARBA00022840"/>
    </source>
</evidence>
<proteinExistence type="inferred from homology"/>
<keyword evidence="7" id="KW-1185">Reference proteome</keyword>
<keyword evidence="3" id="KW-0067">ATP-binding</keyword>
<evidence type="ECO:0000256" key="4">
    <source>
        <dbReference type="SAM" id="MobiDB-lite"/>
    </source>
</evidence>
<keyword evidence="2" id="KW-0547">Nucleotide-binding</keyword>
<evidence type="ECO:0000313" key="6">
    <source>
        <dbReference type="EMBL" id="CAK0815825.1"/>
    </source>
</evidence>